<dbReference type="GO" id="GO:0016787">
    <property type="term" value="F:hydrolase activity"/>
    <property type="evidence" value="ECO:0007669"/>
    <property type="project" value="UniProtKB-KW"/>
</dbReference>
<geneLocation type="plasmid" evidence="2">
    <name>unnamed1</name>
</geneLocation>
<dbReference type="InterPro" id="IPR024655">
    <property type="entry name" value="Asl1_glyco_hydro_catalytic"/>
</dbReference>
<evidence type="ECO:0000313" key="3">
    <source>
        <dbReference type="Proteomes" id="UP001257627"/>
    </source>
</evidence>
<proteinExistence type="predicted"/>
<dbReference type="Proteomes" id="UP001257627">
    <property type="component" value="Unassembled WGS sequence"/>
</dbReference>
<keyword evidence="2" id="KW-0614">Plasmid</keyword>
<organism evidence="2 3">
    <name type="scientific">Streptomyces mirabilis</name>
    <dbReference type="NCBI Taxonomy" id="68239"/>
    <lineage>
        <taxon>Bacteria</taxon>
        <taxon>Bacillati</taxon>
        <taxon>Actinomycetota</taxon>
        <taxon>Actinomycetes</taxon>
        <taxon>Kitasatosporales</taxon>
        <taxon>Streptomycetaceae</taxon>
        <taxon>Streptomyces</taxon>
    </lineage>
</organism>
<name>A0ABU3V5N2_9ACTN</name>
<feature type="domain" description="Asl1-like glycosyl hydrolase catalytic" evidence="1">
    <location>
        <begin position="12"/>
        <end position="66"/>
    </location>
</feature>
<dbReference type="RefSeq" id="WP_266944172.1">
    <property type="nucleotide sequence ID" value="NZ_JAPEMK010000002.1"/>
</dbReference>
<dbReference type="Pfam" id="PF11790">
    <property type="entry name" value="Glyco_hydro_cc"/>
    <property type="match status" value="1"/>
</dbReference>
<protein>
    <submittedName>
        <fullName evidence="2">Glycosyl hydrolase</fullName>
    </submittedName>
</protein>
<evidence type="ECO:0000313" key="2">
    <source>
        <dbReference type="EMBL" id="MDU9001315.1"/>
    </source>
</evidence>
<evidence type="ECO:0000259" key="1">
    <source>
        <dbReference type="Pfam" id="PF11790"/>
    </source>
</evidence>
<keyword evidence="3" id="KW-1185">Reference proteome</keyword>
<sequence length="70" mass="7570">MIDFSHGTRFPSAAQQAAFVTAATKALDALPWLHRYAWFGLGADPVSPSSDLFTKDTAATEAGRAFQRAR</sequence>
<comment type="caution">
    <text evidence="2">The sequence shown here is derived from an EMBL/GenBank/DDBJ whole genome shotgun (WGS) entry which is preliminary data.</text>
</comment>
<keyword evidence="2" id="KW-0378">Hydrolase</keyword>
<accession>A0ABU3V5N2</accession>
<gene>
    <name evidence="2" type="ORF">PU648_55570</name>
</gene>
<reference evidence="2 3" key="1">
    <citation type="submission" date="2023-02" db="EMBL/GenBank/DDBJ databases">
        <authorList>
            <person name="Maleckis M."/>
        </authorList>
    </citation>
    <scope>NUCLEOTIDE SEQUENCE [LARGE SCALE GENOMIC DNA]</scope>
    <source>
        <strain evidence="2 3">P8-A2</strain>
        <plasmid evidence="2">unnamed1</plasmid>
    </source>
</reference>
<dbReference type="EMBL" id="JARAKF010000003">
    <property type="protein sequence ID" value="MDU9001315.1"/>
    <property type="molecule type" value="Genomic_DNA"/>
</dbReference>